<comment type="similarity">
    <text evidence="2">Belongs to the novirhabdovirus glycoprotein family.</text>
</comment>
<evidence type="ECO:0000259" key="15">
    <source>
        <dbReference type="Pfam" id="PF24833"/>
    </source>
</evidence>
<dbReference type="InterPro" id="IPR002417">
    <property type="entry name" value="Spike_prot"/>
</dbReference>
<dbReference type="EMBL" id="MN083249">
    <property type="protein sequence ID" value="QGR26047.1"/>
    <property type="molecule type" value="Viral_cRNA"/>
</dbReference>
<dbReference type="InterPro" id="IPR001903">
    <property type="entry name" value="Rhabdo_glycop_FD"/>
</dbReference>
<evidence type="ECO:0000256" key="10">
    <source>
        <dbReference type="ARBA" id="ARBA00023136"/>
    </source>
</evidence>
<dbReference type="GO" id="GO:0046718">
    <property type="term" value="P:symbiont entry into host cell"/>
    <property type="evidence" value="ECO:0007669"/>
    <property type="project" value="UniProtKB-KW"/>
</dbReference>
<protein>
    <submittedName>
        <fullName evidence="16">Glycoprotein</fullName>
    </submittedName>
</protein>
<evidence type="ECO:0000259" key="14">
    <source>
        <dbReference type="Pfam" id="PF00974"/>
    </source>
</evidence>
<reference evidence="16" key="1">
    <citation type="journal article" date="2019" name="Virol. J.">
        <title>Sequencing of animal viruses: quality data assurance for NGS bioinformatics.</title>
        <authorList>
            <person name="Zamperin G."/>
            <person name="Lucas P."/>
            <person name="Cano I."/>
            <person name="Ryder D."/>
            <person name="Abbadi M."/>
            <person name="Stone D."/>
            <person name="Cuenca A."/>
            <person name="Vigouroux E."/>
            <person name="Blanchard Y."/>
            <person name="Panzarin V."/>
        </authorList>
    </citation>
    <scope>NUCLEOTIDE SEQUENCE</scope>
    <source>
        <strain evidence="16">3Lot1</strain>
    </source>
</reference>
<name>A0A650D6N1_9RHAB</name>
<evidence type="ECO:0000256" key="12">
    <source>
        <dbReference type="ARBA" id="ARBA00023296"/>
    </source>
</evidence>
<feature type="domain" description="Spike glycoprotein fusion" evidence="14">
    <location>
        <begin position="144"/>
        <end position="239"/>
    </location>
</feature>
<evidence type="ECO:0000256" key="7">
    <source>
        <dbReference type="ARBA" id="ARBA00022844"/>
    </source>
</evidence>
<evidence type="ECO:0000256" key="5">
    <source>
        <dbReference type="ARBA" id="ARBA00022729"/>
    </source>
</evidence>
<dbReference type="InterPro" id="IPR055447">
    <property type="entry name" value="Rhabdo_glycop_CD"/>
</dbReference>
<sequence>MPSLTHSSIGRPNPPPSPESLHSSLRPRQKKMALLCFETEHNSQRPSKTMDTTITTPLILILITCGANSQTVKPGTASESDQPTWSNPLFTYPEGCTLDKLSKVNASQLRCPRIFDDENRGLIAYPTSIRSLSVGNDLGNIHTQGNHIHKVLYRTICSTGFFGGQTIEKALVEMKLSTKEAGVYDTTTAAALYFPAPRCQWYTDNVQNDLIFYYTTPKSVLRDPYTRDFLDSDFIGGKCTKSPCQTHWSNVVWMGDAGIPACDSSQEIKGHLFVDKISNRVVKATSYGHHPWGLHQACTIEFCGKPWIRTDLGDLISVEYNSGATTLSFPKCKDKTVGMRGNLDDFAYLDDLVKASESREECLEAHAEIISTNSVTPYLLSKFRSPHPGINDVYAMHKGSIYHGMCMTVAVDEVSKDRTTYRAHRTTSFTKWERPFGDEWEGFHGLHGNNTTIIPDLEKYVAQYKTSMMEPMSIKPVPHPSILALYNETDVSGISIRKLDSFDLQSLHWSFWPTISALGGIPLALLLAVAACCCWSGRPPTPSASQSIPMYHLANRS</sequence>
<dbReference type="Pfam" id="PF00974">
    <property type="entry name" value="Rhabdo_glycop_FD"/>
    <property type="match status" value="1"/>
</dbReference>
<dbReference type="SUPFAM" id="SSF161008">
    <property type="entry name" value="Viral glycoprotein ectodomain-like"/>
    <property type="match status" value="1"/>
</dbReference>
<keyword evidence="11" id="KW-0325">Glycoprotein</keyword>
<keyword evidence="7" id="KW-0946">Virion</keyword>
<organism evidence="16">
    <name type="scientific">Infectious hematopoietic necrosis virus</name>
    <dbReference type="NCBI Taxonomy" id="11290"/>
    <lineage>
        <taxon>Viruses</taxon>
        <taxon>Riboviria</taxon>
        <taxon>Orthornavirae</taxon>
        <taxon>Negarnaviricota</taxon>
        <taxon>Haploviricotina</taxon>
        <taxon>Monjiviricetes</taxon>
        <taxon>Mononegavirales</taxon>
        <taxon>Rhabdoviridae</taxon>
        <taxon>Gammarhabdovirinae</taxon>
        <taxon>Novirhabdovirus</taxon>
        <taxon>Novirhabdovirus salmonid</taxon>
    </lineage>
</organism>
<evidence type="ECO:0000256" key="1">
    <source>
        <dbReference type="ARBA" id="ARBA00004563"/>
    </source>
</evidence>
<evidence type="ECO:0000256" key="3">
    <source>
        <dbReference type="ARBA" id="ARBA00022581"/>
    </source>
</evidence>
<evidence type="ECO:0000256" key="13">
    <source>
        <dbReference type="SAM" id="MobiDB-lite"/>
    </source>
</evidence>
<evidence type="ECO:0000256" key="6">
    <source>
        <dbReference type="ARBA" id="ARBA00022804"/>
    </source>
</evidence>
<keyword evidence="4" id="KW-0812">Transmembrane</keyword>
<keyword evidence="6" id="KW-1161">Viral attachment to host cell</keyword>
<dbReference type="GO" id="GO:0055036">
    <property type="term" value="C:virion membrane"/>
    <property type="evidence" value="ECO:0007669"/>
    <property type="project" value="UniProtKB-SubCell"/>
</dbReference>
<keyword evidence="3" id="KW-0945">Host-virus interaction</keyword>
<evidence type="ECO:0000256" key="9">
    <source>
        <dbReference type="ARBA" id="ARBA00022989"/>
    </source>
</evidence>
<evidence type="ECO:0000256" key="2">
    <source>
        <dbReference type="ARBA" id="ARBA00010356"/>
    </source>
</evidence>
<dbReference type="GO" id="GO:0019062">
    <property type="term" value="P:virion attachment to host cell"/>
    <property type="evidence" value="ECO:0007669"/>
    <property type="project" value="UniProtKB-KW"/>
</dbReference>
<keyword evidence="12" id="KW-1160">Virus entry into host cell</keyword>
<dbReference type="PRINTS" id="PR00796">
    <property type="entry name" value="SPIKEPROTEIN"/>
</dbReference>
<keyword evidence="10" id="KW-0472">Membrane</keyword>
<accession>A0A650D6N1</accession>
<evidence type="ECO:0000256" key="8">
    <source>
        <dbReference type="ARBA" id="ARBA00022879"/>
    </source>
</evidence>
<feature type="region of interest" description="Disordered" evidence="13">
    <location>
        <begin position="1"/>
        <end position="25"/>
    </location>
</feature>
<feature type="domain" description="Spike glycoprotein G central" evidence="15">
    <location>
        <begin position="332"/>
        <end position="450"/>
    </location>
</feature>
<evidence type="ECO:0000256" key="11">
    <source>
        <dbReference type="ARBA" id="ARBA00023180"/>
    </source>
</evidence>
<comment type="subcellular location">
    <subcellularLocation>
        <location evidence="1">Virion membrane</location>
        <topology evidence="1">Single-pass type I membrane protein</topology>
    </subcellularLocation>
</comment>
<gene>
    <name evidence="16" type="primary">G</name>
    <name evidence="16" type="ORF">EDJFOJDI_00004</name>
</gene>
<proteinExistence type="inferred from homology"/>
<keyword evidence="5" id="KW-0732">Signal</keyword>
<dbReference type="Pfam" id="PF24833">
    <property type="entry name" value="Rhabdo_glycop_CD"/>
    <property type="match status" value="1"/>
</dbReference>
<keyword evidence="9" id="KW-1133">Transmembrane helix</keyword>
<keyword evidence="8" id="KW-0261">Viral envelope protein</keyword>
<evidence type="ECO:0000313" key="16">
    <source>
        <dbReference type="EMBL" id="QGR26047.1"/>
    </source>
</evidence>
<dbReference type="GO" id="GO:0019031">
    <property type="term" value="C:viral envelope"/>
    <property type="evidence" value="ECO:0007669"/>
    <property type="project" value="UniProtKB-KW"/>
</dbReference>
<evidence type="ECO:0000256" key="4">
    <source>
        <dbReference type="ARBA" id="ARBA00022692"/>
    </source>
</evidence>